<evidence type="ECO:0008006" key="2">
    <source>
        <dbReference type="Google" id="ProtNLM"/>
    </source>
</evidence>
<name>A0A9I9DR79_CUCME</name>
<evidence type="ECO:0000313" key="1">
    <source>
        <dbReference type="EnsemblPlants" id="MELO3C022744.2.1"/>
    </source>
</evidence>
<proteinExistence type="predicted"/>
<dbReference type="PANTHER" id="PTHR48449:SF1">
    <property type="entry name" value="DUF1985 DOMAIN-CONTAINING PROTEIN"/>
    <property type="match status" value="1"/>
</dbReference>
<organism evidence="1">
    <name type="scientific">Cucumis melo</name>
    <name type="common">Muskmelon</name>
    <dbReference type="NCBI Taxonomy" id="3656"/>
    <lineage>
        <taxon>Eukaryota</taxon>
        <taxon>Viridiplantae</taxon>
        <taxon>Streptophyta</taxon>
        <taxon>Embryophyta</taxon>
        <taxon>Tracheophyta</taxon>
        <taxon>Spermatophyta</taxon>
        <taxon>Magnoliopsida</taxon>
        <taxon>eudicotyledons</taxon>
        <taxon>Gunneridae</taxon>
        <taxon>Pentapetalae</taxon>
        <taxon>rosids</taxon>
        <taxon>fabids</taxon>
        <taxon>Cucurbitales</taxon>
        <taxon>Cucurbitaceae</taxon>
        <taxon>Benincaseae</taxon>
        <taxon>Cucumis</taxon>
    </lineage>
</organism>
<accession>A0A9I9DR79</accession>
<dbReference type="Gramene" id="MELO3C022744.2.1">
    <property type="protein sequence ID" value="MELO3C022744.2.1"/>
    <property type="gene ID" value="MELO3C022744.2"/>
</dbReference>
<protein>
    <recommendedName>
        <fullName evidence="2">Ulp1-like peptidase</fullName>
    </recommendedName>
</protein>
<dbReference type="EnsemblPlants" id="MELO3C022744.2.1">
    <property type="protein sequence ID" value="MELO3C022744.2.1"/>
    <property type="gene ID" value="MELO3C022744.2"/>
</dbReference>
<dbReference type="AlphaFoldDB" id="A0A9I9DR79"/>
<sequence>MNGSKLDKEYPTLNFESNEDAVKMSLFYFVELAMMAREGRQYMDWTMLGLLDDLEDFVSYDWGELIWIKALGSLKEALRGKVTMHKKKPPNKFPESYSLYGFPFTFQARIQAIEPIDEELVYLDQVLDIPFTEGYEDNPDAPLQDHDAPLSHLMASMKITHPSLDHCQPPLPIHPCKDNFDTLREIGRCTNCRRKMEHQDKLLIPTPYYIRRKMAKTLY</sequence>
<dbReference type="PANTHER" id="PTHR48449">
    <property type="entry name" value="DUF1985 DOMAIN-CONTAINING PROTEIN"/>
    <property type="match status" value="1"/>
</dbReference>
<reference evidence="1" key="1">
    <citation type="submission" date="2023-03" db="UniProtKB">
        <authorList>
            <consortium name="EnsemblPlants"/>
        </authorList>
    </citation>
    <scope>IDENTIFICATION</scope>
</reference>